<dbReference type="Gene3D" id="1.10.3090.10">
    <property type="entry name" value="cca-adding enzyme, domain 2"/>
    <property type="match status" value="1"/>
</dbReference>
<dbReference type="GO" id="GO:0003723">
    <property type="term" value="F:RNA binding"/>
    <property type="evidence" value="ECO:0007669"/>
    <property type="project" value="UniProtKB-KW"/>
</dbReference>
<dbReference type="SUPFAM" id="SSF81301">
    <property type="entry name" value="Nucleotidyltransferase"/>
    <property type="match status" value="1"/>
</dbReference>
<reference evidence="14 15" key="1">
    <citation type="submission" date="2019-07" db="EMBL/GenBank/DDBJ databases">
        <authorList>
            <person name="Yang M."/>
            <person name="Zhao D."/>
            <person name="Xiang H."/>
        </authorList>
    </citation>
    <scope>NUCLEOTIDE SEQUENCE [LARGE SCALE GENOMIC DNA]</scope>
    <source>
        <strain evidence="14 15">IM1326</strain>
    </source>
</reference>
<dbReference type="GO" id="GO:0008663">
    <property type="term" value="F:2',3'-cyclic-nucleotide 2'-phosphodiesterase activity"/>
    <property type="evidence" value="ECO:0007669"/>
    <property type="project" value="UniProtKB-EC"/>
</dbReference>
<dbReference type="OrthoDB" id="9805698at2"/>
<accession>A0A552WYU1</accession>
<dbReference type="AlphaFoldDB" id="A0A552WYU1"/>
<keyword evidence="10 11" id="KW-0694">RNA-binding</keyword>
<feature type="domain" description="tRNA nucleotidyltransferase/poly(A) polymerase RNA and SrmB- binding" evidence="13">
    <location>
        <begin position="149"/>
        <end position="206"/>
    </location>
</feature>
<dbReference type="InterPro" id="IPR032828">
    <property type="entry name" value="PolyA_RNA-bd"/>
</dbReference>
<dbReference type="InterPro" id="IPR043519">
    <property type="entry name" value="NT_sf"/>
</dbReference>
<organism evidence="14 15">
    <name type="scientific">Aliidiomarina halalkaliphila</name>
    <dbReference type="NCBI Taxonomy" id="2593535"/>
    <lineage>
        <taxon>Bacteria</taxon>
        <taxon>Pseudomonadati</taxon>
        <taxon>Pseudomonadota</taxon>
        <taxon>Gammaproteobacteria</taxon>
        <taxon>Alteromonadales</taxon>
        <taxon>Idiomarinaceae</taxon>
        <taxon>Aliidiomarina</taxon>
    </lineage>
</organism>
<keyword evidence="5" id="KW-0479">Metal-binding</keyword>
<dbReference type="GO" id="GO:0042245">
    <property type="term" value="P:RNA repair"/>
    <property type="evidence" value="ECO:0007669"/>
    <property type="project" value="UniProtKB-KW"/>
</dbReference>
<dbReference type="GO" id="GO:0001680">
    <property type="term" value="P:tRNA 3'-terminal CCA addition"/>
    <property type="evidence" value="ECO:0007669"/>
    <property type="project" value="InterPro"/>
</dbReference>
<evidence type="ECO:0000313" key="14">
    <source>
        <dbReference type="EMBL" id="TRW47990.1"/>
    </source>
</evidence>
<dbReference type="GO" id="GO:0005524">
    <property type="term" value="F:ATP binding"/>
    <property type="evidence" value="ECO:0007669"/>
    <property type="project" value="UniProtKB-KW"/>
</dbReference>
<evidence type="ECO:0000256" key="7">
    <source>
        <dbReference type="ARBA" id="ARBA00022800"/>
    </source>
</evidence>
<evidence type="ECO:0000256" key="2">
    <source>
        <dbReference type="ARBA" id="ARBA00022679"/>
    </source>
</evidence>
<keyword evidence="14" id="KW-0378">Hydrolase</keyword>
<evidence type="ECO:0000256" key="10">
    <source>
        <dbReference type="ARBA" id="ARBA00022884"/>
    </source>
</evidence>
<dbReference type="PANTHER" id="PTHR47545">
    <property type="entry name" value="MULTIFUNCTIONAL CCA PROTEIN"/>
    <property type="match status" value="1"/>
</dbReference>
<evidence type="ECO:0000256" key="9">
    <source>
        <dbReference type="ARBA" id="ARBA00022842"/>
    </source>
</evidence>
<evidence type="ECO:0000256" key="6">
    <source>
        <dbReference type="ARBA" id="ARBA00022741"/>
    </source>
</evidence>
<keyword evidence="2 11" id="KW-0808">Transferase</keyword>
<comment type="caution">
    <text evidence="14">The sequence shown here is derived from an EMBL/GenBank/DDBJ whole genome shotgun (WGS) entry which is preliminary data.</text>
</comment>
<dbReference type="PIRSF" id="PIRSF000813">
    <property type="entry name" value="CCA_bact"/>
    <property type="match status" value="1"/>
</dbReference>
<sequence length="372" mass="41746">MQVYLVGGAVRDALLELPVHERDYVVVGASPEELTARGFEAVGRDFPVFLHPHSKEEYALARTERKSGPGYTGFICEFSPDVTLEDDLLRRDLTINAIAQDPDGTLIDPHHGVADIKNRVLRHVSPAFSEDPLRVLRIARFAARFHGLGFTIAADTKRLMTTMSRVGELQHLTPERVWMETYKALTTDFPAVYFDVLQQVGALSAIVHKSVESVPMRTLERTHKIKESDIVRYALAHYDLNLSVLTADKCSIDLSHWCRVPNLHHKIADSVIHISRKLQSGTLGAANILAFLHFCDAFRRPERLELTLKALTYIAQENGWSQRDDVMLLARALSITAEVDVQSVIADGHQHGAISEELDRRRLAKLKQHLGS</sequence>
<comment type="similarity">
    <text evidence="11">Belongs to the tRNA nucleotidyltransferase/poly(A) polymerase family.</text>
</comment>
<proteinExistence type="inferred from homology"/>
<keyword evidence="8" id="KW-0067">ATP-binding</keyword>
<dbReference type="Pfam" id="PF12627">
    <property type="entry name" value="PolyA_pol_RNAbd"/>
    <property type="match status" value="1"/>
</dbReference>
<dbReference type="InterPro" id="IPR050124">
    <property type="entry name" value="tRNA_CCA-adding_enzyme"/>
</dbReference>
<evidence type="ECO:0000256" key="4">
    <source>
        <dbReference type="ARBA" id="ARBA00022695"/>
    </source>
</evidence>
<evidence type="ECO:0000259" key="13">
    <source>
        <dbReference type="Pfam" id="PF12627"/>
    </source>
</evidence>
<evidence type="ECO:0000313" key="15">
    <source>
        <dbReference type="Proteomes" id="UP000320359"/>
    </source>
</evidence>
<dbReference type="GO" id="GO:0004810">
    <property type="term" value="F:CCA tRNA nucleotidyltransferase activity"/>
    <property type="evidence" value="ECO:0007669"/>
    <property type="project" value="UniProtKB-EC"/>
</dbReference>
<dbReference type="PANTHER" id="PTHR47545:SF1">
    <property type="entry name" value="MULTIFUNCTIONAL CCA PROTEIN"/>
    <property type="match status" value="1"/>
</dbReference>
<keyword evidence="7" id="KW-0692">RNA repair</keyword>
<dbReference type="Gene3D" id="3.30.460.10">
    <property type="entry name" value="Beta Polymerase, domain 2"/>
    <property type="match status" value="1"/>
</dbReference>
<dbReference type="Proteomes" id="UP000320359">
    <property type="component" value="Unassembled WGS sequence"/>
</dbReference>
<dbReference type="CDD" id="cd05398">
    <property type="entry name" value="NT_ClassII-CCAase"/>
    <property type="match status" value="1"/>
</dbReference>
<keyword evidence="6" id="KW-0547">Nucleotide-binding</keyword>
<dbReference type="EMBL" id="VJWL01000005">
    <property type="protein sequence ID" value="TRW47990.1"/>
    <property type="molecule type" value="Genomic_DNA"/>
</dbReference>
<keyword evidence="15" id="KW-1185">Reference proteome</keyword>
<gene>
    <name evidence="14" type="primary">cca</name>
    <name evidence="14" type="ORF">FM042_11440</name>
</gene>
<protein>
    <submittedName>
        <fullName evidence="14">Multifunctional CCA tRNA nucleotidyl transferase/2'3'-cyclic phosphodiesterase/2'nucleotidase/phosphatase</fullName>
        <ecNumber evidence="14">2.7.7.72</ecNumber>
        <ecNumber evidence="14">3.1.4.16</ecNumber>
    </submittedName>
</protein>
<dbReference type="EC" id="3.1.4.16" evidence="14"/>
<evidence type="ECO:0000256" key="1">
    <source>
        <dbReference type="ARBA" id="ARBA00001946"/>
    </source>
</evidence>
<evidence type="ECO:0000256" key="3">
    <source>
        <dbReference type="ARBA" id="ARBA00022694"/>
    </source>
</evidence>
<name>A0A552WYU1_9GAMM</name>
<keyword evidence="3" id="KW-0819">tRNA processing</keyword>
<comment type="cofactor">
    <cofactor evidence="1">
        <name>Mg(2+)</name>
        <dbReference type="ChEBI" id="CHEBI:18420"/>
    </cofactor>
</comment>
<keyword evidence="9" id="KW-0460">Magnesium</keyword>
<feature type="domain" description="Poly A polymerase head" evidence="12">
    <location>
        <begin position="3"/>
        <end position="122"/>
    </location>
</feature>
<dbReference type="InterPro" id="IPR012006">
    <property type="entry name" value="CCA_bact"/>
</dbReference>
<dbReference type="SUPFAM" id="SSF81891">
    <property type="entry name" value="Poly A polymerase C-terminal region-like"/>
    <property type="match status" value="1"/>
</dbReference>
<evidence type="ECO:0000256" key="5">
    <source>
        <dbReference type="ARBA" id="ARBA00022723"/>
    </source>
</evidence>
<dbReference type="Pfam" id="PF01743">
    <property type="entry name" value="PolyA_pol"/>
    <property type="match status" value="1"/>
</dbReference>
<dbReference type="RefSeq" id="WP_143236629.1">
    <property type="nucleotide sequence ID" value="NZ_VJWL01000005.1"/>
</dbReference>
<evidence type="ECO:0000256" key="11">
    <source>
        <dbReference type="RuleBase" id="RU003953"/>
    </source>
</evidence>
<dbReference type="EC" id="2.7.7.72" evidence="14"/>
<evidence type="ECO:0000256" key="8">
    <source>
        <dbReference type="ARBA" id="ARBA00022840"/>
    </source>
</evidence>
<evidence type="ECO:0000259" key="12">
    <source>
        <dbReference type="Pfam" id="PF01743"/>
    </source>
</evidence>
<keyword evidence="4 14" id="KW-0548">Nucleotidyltransferase</keyword>
<dbReference type="GO" id="GO:0046872">
    <property type="term" value="F:metal ion binding"/>
    <property type="evidence" value="ECO:0007669"/>
    <property type="project" value="UniProtKB-KW"/>
</dbReference>
<dbReference type="InterPro" id="IPR002646">
    <property type="entry name" value="PolA_pol_head_dom"/>
</dbReference>